<accession>A0ABP9SU68</accession>
<keyword evidence="2" id="KW-0732">Signal</keyword>
<feature type="signal peptide" evidence="2">
    <location>
        <begin position="1"/>
        <end position="30"/>
    </location>
</feature>
<dbReference type="Proteomes" id="UP001500200">
    <property type="component" value="Unassembled WGS sequence"/>
</dbReference>
<sequence length="180" mass="18151">MKKPPTLLTVPLLTAALPAVALLCVSCAPAADTAPAKSAGSTIAASAPVSLSAGSGPQAPGGTAPAATGITWDQVSKDKAVETARNAMADFARPAVEEKQWADDLARWLTPQATADYSAVDPANIPASRVTGAATLSVDDANGYGVTAAVPTNAGTYTVQLLRTGKDAPWKVNRLTPPTS</sequence>
<name>A0ABP9SU68_9MICC</name>
<protein>
    <recommendedName>
        <fullName evidence="5">Lipoprotein</fullName>
    </recommendedName>
</protein>
<proteinExistence type="predicted"/>
<gene>
    <name evidence="3" type="ORF">GCM10023346_48470</name>
</gene>
<evidence type="ECO:0000313" key="3">
    <source>
        <dbReference type="EMBL" id="GAA5202172.1"/>
    </source>
</evidence>
<feature type="chain" id="PRO_5045322133" description="Lipoprotein" evidence="2">
    <location>
        <begin position="31"/>
        <end position="180"/>
    </location>
</feature>
<evidence type="ECO:0000313" key="4">
    <source>
        <dbReference type="Proteomes" id="UP001500200"/>
    </source>
</evidence>
<reference evidence="4" key="1">
    <citation type="journal article" date="2019" name="Int. J. Syst. Evol. Microbiol.">
        <title>The Global Catalogue of Microorganisms (GCM) 10K type strain sequencing project: providing services to taxonomists for standard genome sequencing and annotation.</title>
        <authorList>
            <consortium name="The Broad Institute Genomics Platform"/>
            <consortium name="The Broad Institute Genome Sequencing Center for Infectious Disease"/>
            <person name="Wu L."/>
            <person name="Ma J."/>
        </authorList>
    </citation>
    <scope>NUCLEOTIDE SEQUENCE [LARGE SCALE GENOMIC DNA]</scope>
    <source>
        <strain evidence="4">JCM 18514</strain>
    </source>
</reference>
<dbReference type="EMBL" id="BAABKK010000038">
    <property type="protein sequence ID" value="GAA5202172.1"/>
    <property type="molecule type" value="Genomic_DNA"/>
</dbReference>
<feature type="region of interest" description="Disordered" evidence="1">
    <location>
        <begin position="49"/>
        <end position="68"/>
    </location>
</feature>
<evidence type="ECO:0000256" key="2">
    <source>
        <dbReference type="SAM" id="SignalP"/>
    </source>
</evidence>
<keyword evidence="4" id="KW-1185">Reference proteome</keyword>
<evidence type="ECO:0008006" key="5">
    <source>
        <dbReference type="Google" id="ProtNLM"/>
    </source>
</evidence>
<dbReference type="RefSeq" id="WP_345453775.1">
    <property type="nucleotide sequence ID" value="NZ_BAABKK010000038.1"/>
</dbReference>
<organism evidence="3 4">
    <name type="scientific">Arthrobacter gyeryongensis</name>
    <dbReference type="NCBI Taxonomy" id="1650592"/>
    <lineage>
        <taxon>Bacteria</taxon>
        <taxon>Bacillati</taxon>
        <taxon>Actinomycetota</taxon>
        <taxon>Actinomycetes</taxon>
        <taxon>Micrococcales</taxon>
        <taxon>Micrococcaceae</taxon>
        <taxon>Arthrobacter</taxon>
    </lineage>
</organism>
<comment type="caution">
    <text evidence="3">The sequence shown here is derived from an EMBL/GenBank/DDBJ whole genome shotgun (WGS) entry which is preliminary data.</text>
</comment>
<feature type="compositionally biased region" description="Low complexity" evidence="1">
    <location>
        <begin position="52"/>
        <end position="68"/>
    </location>
</feature>
<evidence type="ECO:0000256" key="1">
    <source>
        <dbReference type="SAM" id="MobiDB-lite"/>
    </source>
</evidence>